<protein>
    <submittedName>
        <fullName evidence="1">Uncharacterized protein</fullName>
    </submittedName>
</protein>
<sequence>MRVSTLLLFGCLICSSIPPLRAQQEEKLKLDGGMPNRISMNVTVASTNKRSINDGKKGILNVIKINMTEEGCRVLFPDTEFKINMEKLTIAATPAEPSARVHAGLQQAGSALAQGAQLVGGALPGGSIISAAVSSVSSLSGSGGGAAAASYAATGRQQFEPGLVYPVKDDNCNAVLDLPDGNYTLDLVLAKASSGLKDTLKTQVKIHFTKTGNVLKTKHDTAKNSVGNIR</sequence>
<organism evidence="1 2">
    <name type="scientific">Parabacteroides chartae</name>
    <dbReference type="NCBI Taxonomy" id="1037355"/>
    <lineage>
        <taxon>Bacteria</taxon>
        <taxon>Pseudomonadati</taxon>
        <taxon>Bacteroidota</taxon>
        <taxon>Bacteroidia</taxon>
        <taxon>Bacteroidales</taxon>
        <taxon>Tannerellaceae</taxon>
        <taxon>Parabacteroides</taxon>
    </lineage>
</organism>
<reference evidence="2" key="1">
    <citation type="submission" date="2017-02" db="EMBL/GenBank/DDBJ databases">
        <authorList>
            <person name="Varghese N."/>
            <person name="Submissions S."/>
        </authorList>
    </citation>
    <scope>NUCLEOTIDE SEQUENCE [LARGE SCALE GENOMIC DNA]</scope>
    <source>
        <strain evidence="2">DSM 24967</strain>
    </source>
</reference>
<proteinExistence type="predicted"/>
<keyword evidence="2" id="KW-1185">Reference proteome</keyword>
<evidence type="ECO:0000313" key="2">
    <source>
        <dbReference type="Proteomes" id="UP000190852"/>
    </source>
</evidence>
<evidence type="ECO:0000313" key="1">
    <source>
        <dbReference type="EMBL" id="SKB51728.1"/>
    </source>
</evidence>
<gene>
    <name evidence="1" type="ORF">SAMN05660349_01533</name>
</gene>
<dbReference type="Proteomes" id="UP000190852">
    <property type="component" value="Unassembled WGS sequence"/>
</dbReference>
<dbReference type="AlphaFoldDB" id="A0A1T5BWK1"/>
<accession>A0A1T5BWK1</accession>
<dbReference type="EMBL" id="FUYQ01000009">
    <property type="protein sequence ID" value="SKB51728.1"/>
    <property type="molecule type" value="Genomic_DNA"/>
</dbReference>
<dbReference type="RefSeq" id="WP_139376597.1">
    <property type="nucleotide sequence ID" value="NZ_FUYQ01000009.1"/>
</dbReference>
<name>A0A1T5BWK1_9BACT</name>